<evidence type="ECO:0000313" key="6">
    <source>
        <dbReference type="EMBL" id="OEU07917.1"/>
    </source>
</evidence>
<dbReference type="PRINTS" id="PR00153">
    <property type="entry name" value="CSAPPISMRASE"/>
</dbReference>
<dbReference type="AlphaFoldDB" id="A0A1E7EQ41"/>
<evidence type="ECO:0000259" key="5">
    <source>
        <dbReference type="PROSITE" id="PS50072"/>
    </source>
</evidence>
<feature type="domain" description="PPIase cyclophilin-type" evidence="5">
    <location>
        <begin position="78"/>
        <end position="232"/>
    </location>
</feature>
<protein>
    <recommendedName>
        <fullName evidence="2">peptidylprolyl isomerase</fullName>
        <ecNumber evidence="2">5.2.1.8</ecNumber>
    </recommendedName>
</protein>
<comment type="catalytic activity">
    <reaction evidence="1">
        <text>[protein]-peptidylproline (omega=180) = [protein]-peptidylproline (omega=0)</text>
        <dbReference type="Rhea" id="RHEA:16237"/>
        <dbReference type="Rhea" id="RHEA-COMP:10747"/>
        <dbReference type="Rhea" id="RHEA-COMP:10748"/>
        <dbReference type="ChEBI" id="CHEBI:83833"/>
        <dbReference type="ChEBI" id="CHEBI:83834"/>
        <dbReference type="EC" id="5.2.1.8"/>
    </reaction>
</comment>
<dbReference type="GO" id="GO:0005737">
    <property type="term" value="C:cytoplasm"/>
    <property type="evidence" value="ECO:0007669"/>
    <property type="project" value="TreeGrafter"/>
</dbReference>
<dbReference type="Gene3D" id="2.40.100.10">
    <property type="entry name" value="Cyclophilin-like"/>
    <property type="match status" value="1"/>
</dbReference>
<gene>
    <name evidence="6" type="ORF">FRACYDRAFT_212998</name>
</gene>
<reference evidence="6 7" key="1">
    <citation type="submission" date="2016-09" db="EMBL/GenBank/DDBJ databases">
        <title>Extensive genetic diversity and differential bi-allelic expression allows diatom success in the polar Southern Ocean.</title>
        <authorList>
            <consortium name="DOE Joint Genome Institute"/>
            <person name="Mock T."/>
            <person name="Otillar R.P."/>
            <person name="Strauss J."/>
            <person name="Dupont C."/>
            <person name="Frickenhaus S."/>
            <person name="Maumus F."/>
            <person name="Mcmullan M."/>
            <person name="Sanges R."/>
            <person name="Schmutz J."/>
            <person name="Toseland A."/>
            <person name="Valas R."/>
            <person name="Veluchamy A."/>
            <person name="Ward B.J."/>
            <person name="Allen A."/>
            <person name="Barry K."/>
            <person name="Falciatore A."/>
            <person name="Ferrante M."/>
            <person name="Fortunato A.E."/>
            <person name="Gloeckner G."/>
            <person name="Gruber A."/>
            <person name="Hipkin R."/>
            <person name="Janech M."/>
            <person name="Kroth P."/>
            <person name="Leese F."/>
            <person name="Lindquist E."/>
            <person name="Lyon B.R."/>
            <person name="Martin J."/>
            <person name="Mayer C."/>
            <person name="Parker M."/>
            <person name="Quesneville H."/>
            <person name="Raymond J."/>
            <person name="Uhlig C."/>
            <person name="Valentin K.U."/>
            <person name="Worden A.Z."/>
            <person name="Armbrust E.V."/>
            <person name="Bowler C."/>
            <person name="Green B."/>
            <person name="Moulton V."/>
            <person name="Van Oosterhout C."/>
            <person name="Grigoriev I."/>
        </authorList>
    </citation>
    <scope>NUCLEOTIDE SEQUENCE [LARGE SCALE GENOMIC DNA]</scope>
    <source>
        <strain evidence="6 7">CCMP1102</strain>
    </source>
</reference>
<keyword evidence="3" id="KW-0697">Rotamase</keyword>
<keyword evidence="4 6" id="KW-0413">Isomerase</keyword>
<dbReference type="Pfam" id="PF00160">
    <property type="entry name" value="Pro_isomerase"/>
    <property type="match status" value="1"/>
</dbReference>
<sequence length="383" mass="42041">MVNDGGYCFLDLDLDNSRKKLATCAAFVDSTNLTYGFSSKDLLSCGGSEISRLKELISTDHEWSSKGDIITQPPSEGNRIVIKLYWDVAPMACENFMTLCSNAIGESGKPLSYRGCKVHRIVPGFVLQSGDFVLENGSGGECVFKNKKIFKDERAGLNLKHDRCGLLSMGNSGKNSNSSQFFFTLDSAPQCDGKHVIFGECISGFDVLKKAEEFGTADGDTTASITITDCGIFTPFHTFGAGFWYDKPDMECWNGISPTFIVRPRLAIFAPTEARQKFIEAIGSLCSVVLFICCDSDDSAENNGNKEEKLIESLSNFATDIVLIAPAFKDVKSRIMELPKSWNGSGFAIDEVVLVAKPLEAISVIHTKSWLSKHRGHWHLDGR</sequence>
<name>A0A1E7EQ41_9STRA</name>
<organism evidence="6 7">
    <name type="scientific">Fragilariopsis cylindrus CCMP1102</name>
    <dbReference type="NCBI Taxonomy" id="635003"/>
    <lineage>
        <taxon>Eukaryota</taxon>
        <taxon>Sar</taxon>
        <taxon>Stramenopiles</taxon>
        <taxon>Ochrophyta</taxon>
        <taxon>Bacillariophyta</taxon>
        <taxon>Bacillariophyceae</taxon>
        <taxon>Bacillariophycidae</taxon>
        <taxon>Bacillariales</taxon>
        <taxon>Bacillariaceae</taxon>
        <taxon>Fragilariopsis</taxon>
    </lineage>
</organism>
<dbReference type="EMBL" id="KV784383">
    <property type="protein sequence ID" value="OEU07917.1"/>
    <property type="molecule type" value="Genomic_DNA"/>
</dbReference>
<proteinExistence type="predicted"/>
<dbReference type="Proteomes" id="UP000095751">
    <property type="component" value="Unassembled WGS sequence"/>
</dbReference>
<dbReference type="OrthoDB" id="407558at2759"/>
<dbReference type="GO" id="GO:0006457">
    <property type="term" value="P:protein folding"/>
    <property type="evidence" value="ECO:0007669"/>
    <property type="project" value="TreeGrafter"/>
</dbReference>
<dbReference type="GO" id="GO:0003755">
    <property type="term" value="F:peptidyl-prolyl cis-trans isomerase activity"/>
    <property type="evidence" value="ECO:0007669"/>
    <property type="project" value="UniProtKB-KW"/>
</dbReference>
<keyword evidence="7" id="KW-1185">Reference proteome</keyword>
<dbReference type="GO" id="GO:0016018">
    <property type="term" value="F:cyclosporin A binding"/>
    <property type="evidence" value="ECO:0007669"/>
    <property type="project" value="TreeGrafter"/>
</dbReference>
<dbReference type="InParanoid" id="A0A1E7EQ41"/>
<accession>A0A1E7EQ41</accession>
<dbReference type="KEGG" id="fcy:FRACYDRAFT_212998"/>
<dbReference type="PANTHER" id="PTHR11071:SF561">
    <property type="entry name" value="PEPTIDYL-PROLYL CIS-TRANS ISOMERASE D-RELATED"/>
    <property type="match status" value="1"/>
</dbReference>
<dbReference type="FunFam" id="2.40.100.10:FF:000025">
    <property type="entry name" value="Peptidyl-prolyl cis-trans isomerase CYP19-2"/>
    <property type="match status" value="1"/>
</dbReference>
<evidence type="ECO:0000256" key="4">
    <source>
        <dbReference type="ARBA" id="ARBA00023235"/>
    </source>
</evidence>
<evidence type="ECO:0000256" key="3">
    <source>
        <dbReference type="ARBA" id="ARBA00023110"/>
    </source>
</evidence>
<dbReference type="EC" id="5.2.1.8" evidence="2"/>
<dbReference type="InterPro" id="IPR002130">
    <property type="entry name" value="Cyclophilin-type_PPIase_dom"/>
</dbReference>
<evidence type="ECO:0000256" key="1">
    <source>
        <dbReference type="ARBA" id="ARBA00000971"/>
    </source>
</evidence>
<dbReference type="PANTHER" id="PTHR11071">
    <property type="entry name" value="PEPTIDYL-PROLYL CIS-TRANS ISOMERASE"/>
    <property type="match status" value="1"/>
</dbReference>
<evidence type="ECO:0000313" key="7">
    <source>
        <dbReference type="Proteomes" id="UP000095751"/>
    </source>
</evidence>
<dbReference type="SUPFAM" id="SSF50891">
    <property type="entry name" value="Cyclophilin-like"/>
    <property type="match status" value="1"/>
</dbReference>
<dbReference type="PROSITE" id="PS50072">
    <property type="entry name" value="CSA_PPIASE_2"/>
    <property type="match status" value="1"/>
</dbReference>
<evidence type="ECO:0000256" key="2">
    <source>
        <dbReference type="ARBA" id="ARBA00013194"/>
    </source>
</evidence>
<dbReference type="InterPro" id="IPR029000">
    <property type="entry name" value="Cyclophilin-like_dom_sf"/>
</dbReference>